<reference evidence="3 4" key="1">
    <citation type="submission" date="2023-01" db="EMBL/GenBank/DDBJ databases">
        <title>Analysis of 21 Apiospora genomes using comparative genomics revels a genus with tremendous synthesis potential of carbohydrate active enzymes and secondary metabolites.</title>
        <authorList>
            <person name="Sorensen T."/>
        </authorList>
    </citation>
    <scope>NUCLEOTIDE SEQUENCE [LARGE SCALE GENOMIC DNA]</scope>
    <source>
        <strain evidence="3 4">CBS 114990</strain>
    </source>
</reference>
<keyword evidence="2" id="KW-0732">Signal</keyword>
<proteinExistence type="predicted"/>
<name>A0ABR1X061_9PEZI</name>
<comment type="caution">
    <text evidence="3">The sequence shown here is derived from an EMBL/GenBank/DDBJ whole genome shotgun (WGS) entry which is preliminary data.</text>
</comment>
<feature type="region of interest" description="Disordered" evidence="1">
    <location>
        <begin position="70"/>
        <end position="151"/>
    </location>
</feature>
<evidence type="ECO:0000313" key="4">
    <source>
        <dbReference type="Proteomes" id="UP001433268"/>
    </source>
</evidence>
<dbReference type="Proteomes" id="UP001433268">
    <property type="component" value="Unassembled WGS sequence"/>
</dbReference>
<evidence type="ECO:0000256" key="1">
    <source>
        <dbReference type="SAM" id="MobiDB-lite"/>
    </source>
</evidence>
<evidence type="ECO:0000256" key="2">
    <source>
        <dbReference type="SAM" id="SignalP"/>
    </source>
</evidence>
<dbReference type="RefSeq" id="XP_066671680.1">
    <property type="nucleotide sequence ID" value="XM_066808062.1"/>
</dbReference>
<dbReference type="EMBL" id="JAQQWN010000004">
    <property type="protein sequence ID" value="KAK8088786.1"/>
    <property type="molecule type" value="Genomic_DNA"/>
</dbReference>
<feature type="signal peptide" evidence="2">
    <location>
        <begin position="1"/>
        <end position="20"/>
    </location>
</feature>
<organism evidence="3 4">
    <name type="scientific">Apiospora hydei</name>
    <dbReference type="NCBI Taxonomy" id="1337664"/>
    <lineage>
        <taxon>Eukaryota</taxon>
        <taxon>Fungi</taxon>
        <taxon>Dikarya</taxon>
        <taxon>Ascomycota</taxon>
        <taxon>Pezizomycotina</taxon>
        <taxon>Sordariomycetes</taxon>
        <taxon>Xylariomycetidae</taxon>
        <taxon>Amphisphaeriales</taxon>
        <taxon>Apiosporaceae</taxon>
        <taxon>Apiospora</taxon>
    </lineage>
</organism>
<feature type="chain" id="PRO_5046068512" evidence="2">
    <location>
        <begin position="21"/>
        <end position="151"/>
    </location>
</feature>
<gene>
    <name evidence="3" type="ORF">PG997_003747</name>
</gene>
<evidence type="ECO:0000313" key="3">
    <source>
        <dbReference type="EMBL" id="KAK8088786.1"/>
    </source>
</evidence>
<protein>
    <submittedName>
        <fullName evidence="3">Uncharacterized protein</fullName>
    </submittedName>
</protein>
<accession>A0ABR1X061</accession>
<keyword evidence="4" id="KW-1185">Reference proteome</keyword>
<sequence length="151" mass="15550">MQNILAVVLLAIAALEGVVAAPLASAAAIDVRTNEVPQTSPAFDGAEDIYGELFLQRTPLPDPSPVLLNEYADGGMGAPAPVADPTPLDSAPDLSGELGALPPRSADIEERDLAGGYDDQLEARDIDTEGSGGLEKRVGLPPLPIPCDDVL</sequence>
<dbReference type="GeneID" id="92041122"/>